<organism evidence="2 3">
    <name type="scientific">Cohnella kolymensis</name>
    <dbReference type="NCBI Taxonomy" id="1590652"/>
    <lineage>
        <taxon>Bacteria</taxon>
        <taxon>Bacillati</taxon>
        <taxon>Bacillota</taxon>
        <taxon>Bacilli</taxon>
        <taxon>Bacillales</taxon>
        <taxon>Paenibacillaceae</taxon>
        <taxon>Cohnella</taxon>
    </lineage>
</organism>
<dbReference type="PANTHER" id="PTHR11014:SF63">
    <property type="entry name" value="METALLOPEPTIDASE, PUTATIVE (AFU_ORTHOLOGUE AFUA_6G09600)-RELATED"/>
    <property type="match status" value="1"/>
</dbReference>
<dbReference type="InterPro" id="IPR002933">
    <property type="entry name" value="Peptidase_M20"/>
</dbReference>
<accession>A0ABR5A032</accession>
<keyword evidence="3" id="KW-1185">Reference proteome</keyword>
<dbReference type="Gene3D" id="3.40.630.10">
    <property type="entry name" value="Zn peptidases"/>
    <property type="match status" value="1"/>
</dbReference>
<dbReference type="InterPro" id="IPR011650">
    <property type="entry name" value="Peptidase_M20_dimer"/>
</dbReference>
<dbReference type="NCBIfam" id="TIGR01891">
    <property type="entry name" value="amidohydrolases"/>
    <property type="match status" value="1"/>
</dbReference>
<dbReference type="Gene3D" id="3.30.70.360">
    <property type="match status" value="1"/>
</dbReference>
<name>A0ABR5A032_9BACL</name>
<dbReference type="EMBL" id="JXAL01000033">
    <property type="protein sequence ID" value="KIL34423.1"/>
    <property type="molecule type" value="Genomic_DNA"/>
</dbReference>
<evidence type="ECO:0000313" key="2">
    <source>
        <dbReference type="EMBL" id="KIL34423.1"/>
    </source>
</evidence>
<protein>
    <submittedName>
        <fullName evidence="2">N-acyl-L-amino acid amidohydrolase</fullName>
    </submittedName>
</protein>
<proteinExistence type="predicted"/>
<comment type="caution">
    <text evidence="2">The sequence shown here is derived from an EMBL/GenBank/DDBJ whole genome shotgun (WGS) entry which is preliminary data.</text>
</comment>
<dbReference type="Proteomes" id="UP000054526">
    <property type="component" value="Unassembled WGS sequence"/>
</dbReference>
<dbReference type="Pfam" id="PF01546">
    <property type="entry name" value="Peptidase_M20"/>
    <property type="match status" value="1"/>
</dbReference>
<dbReference type="PIRSF" id="PIRSF005962">
    <property type="entry name" value="Pept_M20D_amidohydro"/>
    <property type="match status" value="1"/>
</dbReference>
<evidence type="ECO:0000259" key="1">
    <source>
        <dbReference type="Pfam" id="PF07687"/>
    </source>
</evidence>
<reference evidence="2 3" key="1">
    <citation type="submission" date="2014-12" db="EMBL/GenBank/DDBJ databases">
        <title>Draft genome sequence of Cohnella kolymensis strain B-2846.</title>
        <authorList>
            <person name="Karlyshev A.V."/>
            <person name="Kudryashova E.B."/>
        </authorList>
    </citation>
    <scope>NUCLEOTIDE SEQUENCE [LARGE SCALE GENOMIC DNA]</scope>
    <source>
        <strain evidence="2 3">VKM B-2846</strain>
    </source>
</reference>
<evidence type="ECO:0000313" key="3">
    <source>
        <dbReference type="Proteomes" id="UP000054526"/>
    </source>
</evidence>
<feature type="domain" description="Peptidase M20 dimerisation" evidence="1">
    <location>
        <begin position="184"/>
        <end position="274"/>
    </location>
</feature>
<dbReference type="RefSeq" id="WP_041067529.1">
    <property type="nucleotide sequence ID" value="NZ_JXAL01000033.1"/>
</dbReference>
<dbReference type="SUPFAM" id="SSF53187">
    <property type="entry name" value="Zn-dependent exopeptidases"/>
    <property type="match status" value="1"/>
</dbReference>
<dbReference type="InterPro" id="IPR017439">
    <property type="entry name" value="Amidohydrolase"/>
</dbReference>
<dbReference type="SUPFAM" id="SSF55031">
    <property type="entry name" value="Bacterial exopeptidase dimerisation domain"/>
    <property type="match status" value="1"/>
</dbReference>
<dbReference type="Pfam" id="PF07687">
    <property type="entry name" value="M20_dimer"/>
    <property type="match status" value="1"/>
</dbReference>
<gene>
    <name evidence="2" type="ORF">SD71_20660</name>
</gene>
<dbReference type="PANTHER" id="PTHR11014">
    <property type="entry name" value="PEPTIDASE M20 FAMILY MEMBER"/>
    <property type="match status" value="1"/>
</dbReference>
<dbReference type="InterPro" id="IPR036264">
    <property type="entry name" value="Bact_exopeptidase_dim_dom"/>
</dbReference>
<sequence length="384" mass="41500">MAAVSSSLTQWAIQVRRHLHENPELSGQEYETAALVKTHLLQMGIELIDCTAPSVVGLLKGGDGSLTRTVALRADMDALPIMEEGDKPYISKKPGITHACGHDGHTAVLLTAAKQLSTIKQELPVNVLLLFQSSEEAFPSGAEQLIRDGVVDRADAIFGIHLWQGLPKGKIGLHHGAMMASADEFVITIEGKGGHGSMPHQTIDPIYIASHLIQALQSIVSRQVNPLQPAVISVGKVEAGTTYNILPSRAILNGTVRTMNQEVRDSIYGKMQRVSEGICAGFGARCTLEYSWGNPPLVNDKEMSAYAQAVVSETFGAETYTDVEPVMGGEDFASYLVIKPGAFLFVGMAGDKSAWPHHHPRFDINEDVLPDAIALMTNLIRMFP</sequence>